<organism evidence="1">
    <name type="scientific">marine sediment metagenome</name>
    <dbReference type="NCBI Taxonomy" id="412755"/>
    <lineage>
        <taxon>unclassified sequences</taxon>
        <taxon>metagenomes</taxon>
        <taxon>ecological metagenomes</taxon>
    </lineage>
</organism>
<sequence length="47" mass="5362">NGIVESTHVTKLNAESAEILIKDILNSIFYLPMRWAVGEYLKGLEER</sequence>
<evidence type="ECO:0000313" key="1">
    <source>
        <dbReference type="EMBL" id="GAI08203.1"/>
    </source>
</evidence>
<proteinExistence type="predicted"/>
<feature type="non-terminal residue" evidence="1">
    <location>
        <position position="1"/>
    </location>
</feature>
<dbReference type="EMBL" id="BARV01011456">
    <property type="protein sequence ID" value="GAI08203.1"/>
    <property type="molecule type" value="Genomic_DNA"/>
</dbReference>
<reference evidence="1" key="1">
    <citation type="journal article" date="2014" name="Front. Microbiol.">
        <title>High frequency of phylogenetically diverse reductive dehalogenase-homologous genes in deep subseafloor sedimentary metagenomes.</title>
        <authorList>
            <person name="Kawai M."/>
            <person name="Futagami T."/>
            <person name="Toyoda A."/>
            <person name="Takaki Y."/>
            <person name="Nishi S."/>
            <person name="Hori S."/>
            <person name="Arai W."/>
            <person name="Tsubouchi T."/>
            <person name="Morono Y."/>
            <person name="Uchiyama I."/>
            <person name="Ito T."/>
            <person name="Fujiyama A."/>
            <person name="Inagaki F."/>
            <person name="Takami H."/>
        </authorList>
    </citation>
    <scope>NUCLEOTIDE SEQUENCE</scope>
    <source>
        <strain evidence="1">Expedition CK06-06</strain>
    </source>
</reference>
<name>X1KND7_9ZZZZ</name>
<protein>
    <submittedName>
        <fullName evidence="1">Uncharacterized protein</fullName>
    </submittedName>
</protein>
<dbReference type="AlphaFoldDB" id="X1KND7"/>
<accession>X1KND7</accession>
<gene>
    <name evidence="1" type="ORF">S06H3_21724</name>
</gene>
<comment type="caution">
    <text evidence="1">The sequence shown here is derived from an EMBL/GenBank/DDBJ whole genome shotgun (WGS) entry which is preliminary data.</text>
</comment>